<protein>
    <recommendedName>
        <fullName evidence="5">Tyr recombinase domain-containing protein</fullName>
    </recommendedName>
</protein>
<gene>
    <name evidence="3" type="ORF">SAMN05660657_03655</name>
</gene>
<dbReference type="Gene3D" id="1.10.443.10">
    <property type="entry name" value="Intergrase catalytic core"/>
    <property type="match status" value="1"/>
</dbReference>
<dbReference type="GO" id="GO:0003677">
    <property type="term" value="F:DNA binding"/>
    <property type="evidence" value="ECO:0007669"/>
    <property type="project" value="InterPro"/>
</dbReference>
<dbReference type="GO" id="GO:0006310">
    <property type="term" value="P:DNA recombination"/>
    <property type="evidence" value="ECO:0007669"/>
    <property type="project" value="UniProtKB-KW"/>
</dbReference>
<dbReference type="RefSeq" id="WP_093581490.1">
    <property type="nucleotide sequence ID" value="NZ_FPBA01000014.1"/>
</dbReference>
<reference evidence="4" key="1">
    <citation type="submission" date="2016-10" db="EMBL/GenBank/DDBJ databases">
        <authorList>
            <person name="Varghese N."/>
            <person name="Submissions S."/>
        </authorList>
    </citation>
    <scope>NUCLEOTIDE SEQUENCE [LARGE SCALE GENOMIC DNA]</scope>
    <source>
        <strain evidence="4">DSM 46136</strain>
    </source>
</reference>
<dbReference type="SUPFAM" id="SSF56349">
    <property type="entry name" value="DNA breaking-rejoining enzymes"/>
    <property type="match status" value="1"/>
</dbReference>
<evidence type="ECO:0000313" key="4">
    <source>
        <dbReference type="Proteomes" id="UP000199546"/>
    </source>
</evidence>
<evidence type="ECO:0000256" key="1">
    <source>
        <dbReference type="ARBA" id="ARBA00023172"/>
    </source>
</evidence>
<dbReference type="GO" id="GO:0015074">
    <property type="term" value="P:DNA integration"/>
    <property type="evidence" value="ECO:0007669"/>
    <property type="project" value="InterPro"/>
</dbReference>
<dbReference type="Proteomes" id="UP000199546">
    <property type="component" value="Unassembled WGS sequence"/>
</dbReference>
<dbReference type="EMBL" id="FPBA01000014">
    <property type="protein sequence ID" value="SFT87498.1"/>
    <property type="molecule type" value="Genomic_DNA"/>
</dbReference>
<organism evidence="3 4">
    <name type="scientific">Geodermatophilus amargosae</name>
    <dbReference type="NCBI Taxonomy" id="1296565"/>
    <lineage>
        <taxon>Bacteria</taxon>
        <taxon>Bacillati</taxon>
        <taxon>Actinomycetota</taxon>
        <taxon>Actinomycetes</taxon>
        <taxon>Geodermatophilales</taxon>
        <taxon>Geodermatophilaceae</taxon>
        <taxon>Geodermatophilus</taxon>
    </lineage>
</organism>
<feature type="region of interest" description="Disordered" evidence="2">
    <location>
        <begin position="27"/>
        <end position="53"/>
    </location>
</feature>
<proteinExistence type="predicted"/>
<name>A0A1I7BJY7_9ACTN</name>
<feature type="compositionally biased region" description="Low complexity" evidence="2">
    <location>
        <begin position="28"/>
        <end position="43"/>
    </location>
</feature>
<dbReference type="InterPro" id="IPR013762">
    <property type="entry name" value="Integrase-like_cat_sf"/>
</dbReference>
<keyword evidence="4" id="KW-1185">Reference proteome</keyword>
<evidence type="ECO:0008006" key="5">
    <source>
        <dbReference type="Google" id="ProtNLM"/>
    </source>
</evidence>
<evidence type="ECO:0000313" key="3">
    <source>
        <dbReference type="EMBL" id="SFT87498.1"/>
    </source>
</evidence>
<dbReference type="STRING" id="1296565.SAMN05660657_03655"/>
<dbReference type="AlphaFoldDB" id="A0A1I7BJY7"/>
<evidence type="ECO:0000256" key="2">
    <source>
        <dbReference type="SAM" id="MobiDB-lite"/>
    </source>
</evidence>
<sequence>MRWRLLAAIGMRRGEALALRWRTSTWTPAGSRPAAASASSAEGAGERLVEGTTKTGRSRVVDLDAGTVTALHAYRAAC</sequence>
<accession>A0A1I7BJY7</accession>
<dbReference type="InterPro" id="IPR011010">
    <property type="entry name" value="DNA_brk_join_enz"/>
</dbReference>
<keyword evidence="1" id="KW-0233">DNA recombination</keyword>